<dbReference type="PROSITE" id="PS00447">
    <property type="entry name" value="DNA_POLYMERASE_A"/>
    <property type="match status" value="1"/>
</dbReference>
<dbReference type="Gene3D" id="3.40.50.1010">
    <property type="entry name" value="5'-nuclease"/>
    <property type="match status" value="1"/>
</dbReference>
<evidence type="ECO:0000256" key="7">
    <source>
        <dbReference type="ARBA" id="ARBA00022722"/>
    </source>
</evidence>
<evidence type="ECO:0000256" key="8">
    <source>
        <dbReference type="ARBA" id="ARBA00022763"/>
    </source>
</evidence>
<dbReference type="GO" id="GO:0006302">
    <property type="term" value="P:double-strand break repair"/>
    <property type="evidence" value="ECO:0007669"/>
    <property type="project" value="TreeGrafter"/>
</dbReference>
<dbReference type="AlphaFoldDB" id="A0A4R4UR52"/>
<dbReference type="SUPFAM" id="SSF47807">
    <property type="entry name" value="5' to 3' exonuclease, C-terminal subdomain"/>
    <property type="match status" value="1"/>
</dbReference>
<dbReference type="CDD" id="cd06140">
    <property type="entry name" value="DNA_polA_I_Bacillus_like_exo"/>
    <property type="match status" value="1"/>
</dbReference>
<evidence type="ECO:0000256" key="16">
    <source>
        <dbReference type="NCBIfam" id="TIGR00593"/>
    </source>
</evidence>
<comment type="similarity">
    <text evidence="1 17">Belongs to the DNA polymerase type-A family.</text>
</comment>
<name>A0A4R4UR52_9PSEU</name>
<dbReference type="SMART" id="SM00475">
    <property type="entry name" value="53EXOc"/>
    <property type="match status" value="1"/>
</dbReference>
<dbReference type="Pfam" id="PF02739">
    <property type="entry name" value="5_3_exonuc_N"/>
    <property type="match status" value="1"/>
</dbReference>
<evidence type="ECO:0000256" key="1">
    <source>
        <dbReference type="ARBA" id="ARBA00007705"/>
    </source>
</evidence>
<evidence type="ECO:0000256" key="6">
    <source>
        <dbReference type="ARBA" id="ARBA00022705"/>
    </source>
</evidence>
<organism evidence="22 23">
    <name type="scientific">Saccharopolyspora aridisoli</name>
    <dbReference type="NCBI Taxonomy" id="2530385"/>
    <lineage>
        <taxon>Bacteria</taxon>
        <taxon>Bacillati</taxon>
        <taxon>Actinomycetota</taxon>
        <taxon>Actinomycetes</taxon>
        <taxon>Pseudonocardiales</taxon>
        <taxon>Pseudonocardiaceae</taxon>
        <taxon>Saccharopolyspora</taxon>
    </lineage>
</organism>
<dbReference type="InterPro" id="IPR001098">
    <property type="entry name" value="DNA-dir_DNA_pol_A_palm_dom"/>
</dbReference>
<dbReference type="SUPFAM" id="SSF53098">
    <property type="entry name" value="Ribonuclease H-like"/>
    <property type="match status" value="1"/>
</dbReference>
<comment type="function">
    <text evidence="15">In addition to polymerase activity, this DNA polymerase exhibits 3'-5' and 5'-3' exonuclease activity.</text>
</comment>
<dbReference type="SMART" id="SM00279">
    <property type="entry name" value="HhH2"/>
    <property type="match status" value="1"/>
</dbReference>
<accession>A0A4R4UR52</accession>
<dbReference type="GO" id="GO:0003887">
    <property type="term" value="F:DNA-directed DNA polymerase activity"/>
    <property type="evidence" value="ECO:0007669"/>
    <property type="project" value="UniProtKB-UniRule"/>
</dbReference>
<dbReference type="InterPro" id="IPR020046">
    <property type="entry name" value="5-3_exonucl_a-hlix_arch_N"/>
</dbReference>
<keyword evidence="23" id="KW-1185">Reference proteome</keyword>
<evidence type="ECO:0000259" key="19">
    <source>
        <dbReference type="SMART" id="SM00474"/>
    </source>
</evidence>
<evidence type="ECO:0000313" key="23">
    <source>
        <dbReference type="Proteomes" id="UP000294744"/>
    </source>
</evidence>
<dbReference type="InterPro" id="IPR002562">
    <property type="entry name" value="3'-5'_exonuclease_dom"/>
</dbReference>
<dbReference type="GO" id="GO:0006261">
    <property type="term" value="P:DNA-templated DNA replication"/>
    <property type="evidence" value="ECO:0007669"/>
    <property type="project" value="UniProtKB-UniRule"/>
</dbReference>
<comment type="catalytic activity">
    <reaction evidence="14 17">
        <text>DNA(n) + a 2'-deoxyribonucleoside 5'-triphosphate = DNA(n+1) + diphosphate</text>
        <dbReference type="Rhea" id="RHEA:22508"/>
        <dbReference type="Rhea" id="RHEA-COMP:17339"/>
        <dbReference type="Rhea" id="RHEA-COMP:17340"/>
        <dbReference type="ChEBI" id="CHEBI:33019"/>
        <dbReference type="ChEBI" id="CHEBI:61560"/>
        <dbReference type="ChEBI" id="CHEBI:173112"/>
        <dbReference type="EC" id="2.7.7.7"/>
    </reaction>
</comment>
<evidence type="ECO:0000256" key="9">
    <source>
        <dbReference type="ARBA" id="ARBA00022801"/>
    </source>
</evidence>
<dbReference type="SUPFAM" id="SSF88723">
    <property type="entry name" value="PIN domain-like"/>
    <property type="match status" value="1"/>
</dbReference>
<dbReference type="InterPro" id="IPR020045">
    <property type="entry name" value="DNA_polI_H3TH"/>
</dbReference>
<evidence type="ECO:0000256" key="18">
    <source>
        <dbReference type="SAM" id="SignalP"/>
    </source>
</evidence>
<keyword evidence="12 17" id="KW-0238">DNA-binding</keyword>
<comment type="caution">
    <text evidence="22">The sequence shown here is derived from an EMBL/GenBank/DDBJ whole genome shotgun (WGS) entry which is preliminary data.</text>
</comment>
<dbReference type="OrthoDB" id="9806424at2"/>
<dbReference type="NCBIfam" id="TIGR00593">
    <property type="entry name" value="pola"/>
    <property type="match status" value="1"/>
</dbReference>
<evidence type="ECO:0000313" key="22">
    <source>
        <dbReference type="EMBL" id="TDC89309.1"/>
    </source>
</evidence>
<dbReference type="InterPro" id="IPR054690">
    <property type="entry name" value="DNA_polI_exonuclease"/>
</dbReference>
<keyword evidence="11 17" id="KW-0239">DNA-directed DNA polymerase</keyword>
<feature type="signal peptide" evidence="18">
    <location>
        <begin position="1"/>
        <end position="20"/>
    </location>
</feature>
<dbReference type="EMBL" id="SMKV01000034">
    <property type="protein sequence ID" value="TDC89309.1"/>
    <property type="molecule type" value="Genomic_DNA"/>
</dbReference>
<dbReference type="Gene3D" id="3.30.420.10">
    <property type="entry name" value="Ribonuclease H-like superfamily/Ribonuclease H"/>
    <property type="match status" value="1"/>
</dbReference>
<gene>
    <name evidence="17 22" type="primary">polA</name>
    <name evidence="22" type="ORF">E1161_21720</name>
</gene>
<dbReference type="Gene3D" id="1.20.1060.10">
    <property type="entry name" value="Taq DNA Polymerase, Chain T, domain 4"/>
    <property type="match status" value="1"/>
</dbReference>
<dbReference type="Proteomes" id="UP000294744">
    <property type="component" value="Unassembled WGS sequence"/>
</dbReference>
<feature type="domain" description="3'-5' exonuclease" evidence="19">
    <location>
        <begin position="362"/>
        <end position="540"/>
    </location>
</feature>
<dbReference type="NCBIfam" id="NF004397">
    <property type="entry name" value="PRK05755.1"/>
    <property type="match status" value="1"/>
</dbReference>
<dbReference type="FunFam" id="1.20.1060.10:FF:000001">
    <property type="entry name" value="DNA polymerase I"/>
    <property type="match status" value="1"/>
</dbReference>
<evidence type="ECO:0000259" key="20">
    <source>
        <dbReference type="SMART" id="SM00475"/>
    </source>
</evidence>
<dbReference type="Pfam" id="PF00476">
    <property type="entry name" value="DNA_pol_A"/>
    <property type="match status" value="1"/>
</dbReference>
<dbReference type="GO" id="GO:0008409">
    <property type="term" value="F:5'-3' exonuclease activity"/>
    <property type="evidence" value="ECO:0007669"/>
    <property type="project" value="InterPro"/>
</dbReference>
<evidence type="ECO:0000256" key="13">
    <source>
        <dbReference type="ARBA" id="ARBA00023204"/>
    </source>
</evidence>
<feature type="chain" id="PRO_5038754707" description="DNA polymerase I" evidence="18">
    <location>
        <begin position="21"/>
        <end position="951"/>
    </location>
</feature>
<dbReference type="Gene3D" id="3.30.70.370">
    <property type="match status" value="1"/>
</dbReference>
<dbReference type="GO" id="GO:0003677">
    <property type="term" value="F:DNA binding"/>
    <property type="evidence" value="ECO:0007669"/>
    <property type="project" value="UniProtKB-UniRule"/>
</dbReference>
<dbReference type="PRINTS" id="PR00868">
    <property type="entry name" value="DNAPOLI"/>
</dbReference>
<keyword evidence="10" id="KW-0269">Exonuclease</keyword>
<keyword evidence="18" id="KW-0732">Signal</keyword>
<dbReference type="FunFam" id="3.40.50.1010:FF:000001">
    <property type="entry name" value="DNA polymerase I"/>
    <property type="match status" value="1"/>
</dbReference>
<evidence type="ECO:0000256" key="10">
    <source>
        <dbReference type="ARBA" id="ARBA00022839"/>
    </source>
</evidence>
<evidence type="ECO:0000256" key="14">
    <source>
        <dbReference type="ARBA" id="ARBA00049244"/>
    </source>
</evidence>
<dbReference type="InterPro" id="IPR012337">
    <property type="entry name" value="RNaseH-like_sf"/>
</dbReference>
<evidence type="ECO:0000256" key="12">
    <source>
        <dbReference type="ARBA" id="ARBA00023125"/>
    </source>
</evidence>
<feature type="domain" description="DNA-directed DNA polymerase family A palm" evidence="21">
    <location>
        <begin position="707"/>
        <end position="914"/>
    </location>
</feature>
<dbReference type="InterPro" id="IPR002421">
    <property type="entry name" value="5-3_exonuclease"/>
</dbReference>
<keyword evidence="5 17" id="KW-0548">Nucleotidyltransferase</keyword>
<dbReference type="Pfam" id="PF01367">
    <property type="entry name" value="5_3_exonuc"/>
    <property type="match status" value="1"/>
</dbReference>
<dbReference type="InterPro" id="IPR029060">
    <property type="entry name" value="PIN-like_dom_sf"/>
</dbReference>
<keyword evidence="7" id="KW-0540">Nuclease</keyword>
<keyword evidence="9" id="KW-0378">Hydrolase</keyword>
<dbReference type="InterPro" id="IPR043502">
    <property type="entry name" value="DNA/RNA_pol_sf"/>
</dbReference>
<dbReference type="InterPro" id="IPR019760">
    <property type="entry name" value="DNA-dir_DNA_pol_A_CS"/>
</dbReference>
<dbReference type="GO" id="GO:0008408">
    <property type="term" value="F:3'-5' exonuclease activity"/>
    <property type="evidence" value="ECO:0007669"/>
    <property type="project" value="InterPro"/>
</dbReference>
<dbReference type="SMART" id="SM00482">
    <property type="entry name" value="POLAc"/>
    <property type="match status" value="1"/>
</dbReference>
<dbReference type="InterPro" id="IPR008918">
    <property type="entry name" value="HhH2"/>
</dbReference>
<keyword evidence="8 17" id="KW-0227">DNA damage</keyword>
<dbReference type="InterPro" id="IPR018320">
    <property type="entry name" value="DNA_polymerase_1"/>
</dbReference>
<dbReference type="EC" id="2.7.7.7" evidence="2 16"/>
<evidence type="ECO:0000256" key="11">
    <source>
        <dbReference type="ARBA" id="ARBA00022932"/>
    </source>
</evidence>
<dbReference type="FunFam" id="1.10.150.20:FF:000002">
    <property type="entry name" value="DNA polymerase I"/>
    <property type="match status" value="1"/>
</dbReference>
<evidence type="ECO:0000259" key="21">
    <source>
        <dbReference type="SMART" id="SM00482"/>
    </source>
</evidence>
<evidence type="ECO:0000256" key="17">
    <source>
        <dbReference type="RuleBase" id="RU004460"/>
    </source>
</evidence>
<evidence type="ECO:0000256" key="2">
    <source>
        <dbReference type="ARBA" id="ARBA00012417"/>
    </source>
</evidence>
<dbReference type="InterPro" id="IPR002298">
    <property type="entry name" value="DNA_polymerase_A"/>
</dbReference>
<protein>
    <recommendedName>
        <fullName evidence="3 16">DNA polymerase I</fullName>
        <ecNumber evidence="2 16">2.7.7.7</ecNumber>
    </recommendedName>
</protein>
<dbReference type="InterPro" id="IPR036279">
    <property type="entry name" value="5-3_exonuclease_C_sf"/>
</dbReference>
<keyword evidence="4 17" id="KW-0808">Transferase</keyword>
<dbReference type="CDD" id="cd09898">
    <property type="entry name" value="H3TH_53EXO"/>
    <property type="match status" value="1"/>
</dbReference>
<reference evidence="22 23" key="1">
    <citation type="submission" date="2019-03" db="EMBL/GenBank/DDBJ databases">
        <title>Draft genome sequences of novel Actinobacteria.</title>
        <authorList>
            <person name="Sahin N."/>
            <person name="Ay H."/>
            <person name="Saygin H."/>
        </authorList>
    </citation>
    <scope>NUCLEOTIDE SEQUENCE [LARGE SCALE GENOMIC DNA]</scope>
    <source>
        <strain evidence="22 23">16K404</strain>
    </source>
</reference>
<feature type="domain" description="5'-3' exonuclease" evidence="20">
    <location>
        <begin position="61"/>
        <end position="321"/>
    </location>
</feature>
<proteinExistence type="inferred from homology"/>
<dbReference type="CDD" id="cd08637">
    <property type="entry name" value="DNA_pol_A_pol_I_C"/>
    <property type="match status" value="1"/>
</dbReference>
<sequence length="951" mass="103960">MPIRALSCSSVALSSASRSASPLVTASPLSVAGTAGPPRRLRYWLSELQPKLAAVTQSEDRRLLLIDGHSMAYRAFYALPKENFQTGTGQHTNAVYGFTSMLINLLRDEQPTHLAVAFDVSRKTFRSETFTEYKANRSTSPDEFKGQVSLIQDILGALNIPVLSKENYEADDVIATLTTQATGGGFKVAICTGDRDALQLVTDDVTVLYPTKGVSELTRFTPEAVEAKYGLTPEQYPDFAALRGDPSDNLPKIPGVGEKTVTKWIQQFGSLAGLVDRVDEVKGKAGDNLREHLSSVLLNRQLTELVRDVELEAEPEDLEVRAWDRDAVHGLFDDLEFRVLRDRLFATLSSAEPEVDEGFEVTGGVIEPGALAAWLDQHARGGNRVGVSCTGTWARGHGDLAGIALATADGAGAFVDVTALTSEDEKALASWLADADVPKAAHDVKGPLHAIRDRGWTIAGLTSDTALAAYLVRPGQRSFELPDLVVRYLQRELRADSGEDDGQLSLLEDESESQEKAAAGELLRARAVAELADALDTELARIDSTTLLTDLELPLLLVLSELEGAGIAVDAEQLAELGARFAARVKQAAQEAYAVIGKEINLGSPKQLQVVLFDELNMPKTKRTKTGYTTDAEALQTLFEKTEHPFLQHMLEHRDATRLRTTVEGLTKSISDDGRIHTTFNQTIAATGRLSSTDPNLQNIPIRTEEGRRIREVFVVGGDYAELMTADYSQIEMRIMAHLSGDEGLIEAFNTGEDLHNYVASQAFDVPIGEVDQELRRRVKAMSYGLAYGLSAYGLAQQLRISAEDAKAQMDAYFARFGRVRDYLREVVDQARKDGYTSTIMGRRRYLPDLLSDNRQRREMAERMALNAPIQGSAADIIKVAMLGVHGALKAEGLRSRTLLQVHDELIIEVADGERDVVEKLVREQMGSAYPLGVPLEVSVGSGRSWDSAAH</sequence>
<keyword evidence="13 17" id="KW-0234">DNA repair</keyword>
<dbReference type="Pfam" id="PF22619">
    <property type="entry name" value="DNA_polI_exo1"/>
    <property type="match status" value="1"/>
</dbReference>
<evidence type="ECO:0000256" key="3">
    <source>
        <dbReference type="ARBA" id="ARBA00020311"/>
    </source>
</evidence>
<evidence type="ECO:0000256" key="5">
    <source>
        <dbReference type="ARBA" id="ARBA00022695"/>
    </source>
</evidence>
<dbReference type="PANTHER" id="PTHR10133">
    <property type="entry name" value="DNA POLYMERASE I"/>
    <property type="match status" value="1"/>
</dbReference>
<dbReference type="FunFam" id="1.10.150.20:FF:000003">
    <property type="entry name" value="DNA polymerase I"/>
    <property type="match status" value="1"/>
</dbReference>
<dbReference type="CDD" id="cd09859">
    <property type="entry name" value="PIN_53EXO"/>
    <property type="match status" value="1"/>
</dbReference>
<dbReference type="PANTHER" id="PTHR10133:SF27">
    <property type="entry name" value="DNA POLYMERASE NU"/>
    <property type="match status" value="1"/>
</dbReference>
<dbReference type="InterPro" id="IPR036397">
    <property type="entry name" value="RNaseH_sf"/>
</dbReference>
<dbReference type="SMART" id="SM00474">
    <property type="entry name" value="35EXOc"/>
    <property type="match status" value="1"/>
</dbReference>
<dbReference type="SUPFAM" id="SSF56672">
    <property type="entry name" value="DNA/RNA polymerases"/>
    <property type="match status" value="1"/>
</dbReference>
<keyword evidence="6 17" id="KW-0235">DNA replication</keyword>
<evidence type="ECO:0000256" key="4">
    <source>
        <dbReference type="ARBA" id="ARBA00022679"/>
    </source>
</evidence>
<dbReference type="Gene3D" id="1.10.150.20">
    <property type="entry name" value="5' to 3' exonuclease, C-terminal subdomain"/>
    <property type="match status" value="2"/>
</dbReference>
<evidence type="ECO:0000256" key="15">
    <source>
        <dbReference type="ARBA" id="ARBA00053603"/>
    </source>
</evidence>